<dbReference type="GO" id="GO:0045717">
    <property type="term" value="P:negative regulation of fatty acid biosynthetic process"/>
    <property type="evidence" value="ECO:0007669"/>
    <property type="project" value="UniProtKB-ARBA"/>
</dbReference>
<keyword evidence="5" id="KW-0597">Phosphoprotein</keyword>
<evidence type="ECO:0000256" key="6">
    <source>
        <dbReference type="ARBA" id="ARBA00022679"/>
    </source>
</evidence>
<protein>
    <recommendedName>
        <fullName evidence="2">non-specific serine/threonine protein kinase</fullName>
        <ecNumber evidence="2">2.7.11.1</ecNumber>
    </recommendedName>
</protein>
<keyword evidence="11 16" id="KW-1133">Transmembrane helix</keyword>
<keyword evidence="8" id="KW-0547">Nucleotide-binding</keyword>
<keyword evidence="6 18" id="KW-0808">Transferase</keyword>
<reference evidence="20 21" key="1">
    <citation type="journal article" date="2019" name="Sci. Rep.">
        <title>Extended insight into the Mycobacterium chelonae-abscessus complex through whole genome sequencing of Mycobacterium salmoniphilum outbreak and Mycobacterium salmoniphilum-like strains.</title>
        <authorList>
            <person name="Behra P.R.K."/>
            <person name="Das S."/>
            <person name="Pettersson B.M.F."/>
            <person name="Shirreff L."/>
            <person name="DuCote T."/>
            <person name="Jacobsson K.G."/>
            <person name="Ennis D.G."/>
            <person name="Kirsebom L.A."/>
        </authorList>
    </citation>
    <scope>NUCLEOTIDE SEQUENCE [LARGE SCALE GENOMIC DNA]</scope>
    <source>
        <strain evidence="19 20">CCUG 60883</strain>
        <strain evidence="18 21">CCUG 60885</strain>
    </source>
</reference>
<evidence type="ECO:0000256" key="8">
    <source>
        <dbReference type="ARBA" id="ARBA00022741"/>
    </source>
</evidence>
<evidence type="ECO:0000256" key="14">
    <source>
        <dbReference type="ARBA" id="ARBA00048679"/>
    </source>
</evidence>
<sequence length="432" mass="46670">MTSPKSPTGRLDPMIGAVLDSRYRIETPIATGGMSTVYRGLDTRLDRPVAVKVMDSRYASDTGFLARFRLEARAVARLRHPGLVAVFDQGMDGRHPFLVMELIDGGTLRELLRERGPMPPHAVAAVFNPMLGGLAVAHRSGLVHRDVKPENVLISDDGEVKLADFGLVRAIAEAGITSTSVILGTAAYLSPEQVRTGSAGPRSDVYSAGLLMYELLTGSTPFTGDTPLALAYQRIDRDVPAPSEAIDGIPEEFDELVLRATSRDPDARYADAAQMGAELDAIAADLRLPSFRVPAPRDSKQHVAEQLYRSRLIETGGSTDAAPARDLDAADTASAAAALGVAPRPSAAPRPRVPNPTRMMDPVPAYDPEFDREFDSEPDDSAFFADVDDSDYRYERQQSRRAILMWLVIVLIITTSVAAGCWSLGANITNLL</sequence>
<dbReference type="Proteomes" id="UP000295685">
    <property type="component" value="Unassembled WGS sequence"/>
</dbReference>
<evidence type="ECO:0000259" key="17">
    <source>
        <dbReference type="PROSITE" id="PS50011"/>
    </source>
</evidence>
<evidence type="ECO:0000256" key="12">
    <source>
        <dbReference type="ARBA" id="ARBA00023136"/>
    </source>
</evidence>
<comment type="catalytic activity">
    <reaction evidence="14">
        <text>L-seryl-[protein] + ATP = O-phospho-L-seryl-[protein] + ADP + H(+)</text>
        <dbReference type="Rhea" id="RHEA:17989"/>
        <dbReference type="Rhea" id="RHEA-COMP:9863"/>
        <dbReference type="Rhea" id="RHEA-COMP:11604"/>
        <dbReference type="ChEBI" id="CHEBI:15378"/>
        <dbReference type="ChEBI" id="CHEBI:29999"/>
        <dbReference type="ChEBI" id="CHEBI:30616"/>
        <dbReference type="ChEBI" id="CHEBI:83421"/>
        <dbReference type="ChEBI" id="CHEBI:456216"/>
        <dbReference type="EC" id="2.7.11.1"/>
    </reaction>
</comment>
<dbReference type="GO" id="GO:0005886">
    <property type="term" value="C:plasma membrane"/>
    <property type="evidence" value="ECO:0007669"/>
    <property type="project" value="UniProtKB-SubCell"/>
</dbReference>
<keyword evidence="4" id="KW-0723">Serine/threonine-protein kinase</keyword>
<comment type="subcellular location">
    <subcellularLocation>
        <location evidence="1">Cell membrane</location>
        <topology evidence="1">Single-pass membrane protein</topology>
    </subcellularLocation>
</comment>
<keyword evidence="12 16" id="KW-0472">Membrane</keyword>
<dbReference type="FunFam" id="1.10.510.10:FF:000021">
    <property type="entry name" value="Serine/threonine protein kinase"/>
    <property type="match status" value="1"/>
</dbReference>
<dbReference type="GO" id="GO:0005524">
    <property type="term" value="F:ATP binding"/>
    <property type="evidence" value="ECO:0007669"/>
    <property type="project" value="UniProtKB-KW"/>
</dbReference>
<dbReference type="InterPro" id="IPR011009">
    <property type="entry name" value="Kinase-like_dom_sf"/>
</dbReference>
<dbReference type="InterPro" id="IPR008271">
    <property type="entry name" value="Ser/Thr_kinase_AS"/>
</dbReference>
<feature type="transmembrane region" description="Helical" evidence="16">
    <location>
        <begin position="403"/>
        <end position="425"/>
    </location>
</feature>
<evidence type="ECO:0000256" key="16">
    <source>
        <dbReference type="SAM" id="Phobius"/>
    </source>
</evidence>
<proteinExistence type="predicted"/>
<comment type="catalytic activity">
    <reaction evidence="13">
        <text>L-threonyl-[protein] + ATP = O-phospho-L-threonyl-[protein] + ADP + H(+)</text>
        <dbReference type="Rhea" id="RHEA:46608"/>
        <dbReference type="Rhea" id="RHEA-COMP:11060"/>
        <dbReference type="Rhea" id="RHEA-COMP:11605"/>
        <dbReference type="ChEBI" id="CHEBI:15378"/>
        <dbReference type="ChEBI" id="CHEBI:30013"/>
        <dbReference type="ChEBI" id="CHEBI:30616"/>
        <dbReference type="ChEBI" id="CHEBI:61977"/>
        <dbReference type="ChEBI" id="CHEBI:456216"/>
        <dbReference type="EC" id="2.7.11.1"/>
    </reaction>
</comment>
<keyword evidence="7 16" id="KW-0812">Transmembrane</keyword>
<dbReference type="GO" id="GO:0004674">
    <property type="term" value="F:protein serine/threonine kinase activity"/>
    <property type="evidence" value="ECO:0007669"/>
    <property type="project" value="UniProtKB-KW"/>
</dbReference>
<evidence type="ECO:0000256" key="3">
    <source>
        <dbReference type="ARBA" id="ARBA00022475"/>
    </source>
</evidence>
<dbReference type="InterPro" id="IPR000719">
    <property type="entry name" value="Prot_kinase_dom"/>
</dbReference>
<evidence type="ECO:0000256" key="2">
    <source>
        <dbReference type="ARBA" id="ARBA00012513"/>
    </source>
</evidence>
<dbReference type="SMART" id="SM00220">
    <property type="entry name" value="S_TKc"/>
    <property type="match status" value="1"/>
</dbReference>
<dbReference type="EMBL" id="PECM01000001">
    <property type="protein sequence ID" value="TEA09422.1"/>
    <property type="molecule type" value="Genomic_DNA"/>
</dbReference>
<keyword evidence="3" id="KW-1003">Cell membrane</keyword>
<dbReference type="OrthoDB" id="9762169at2"/>
<dbReference type="SUPFAM" id="SSF56112">
    <property type="entry name" value="Protein kinase-like (PK-like)"/>
    <property type="match status" value="1"/>
</dbReference>
<evidence type="ECO:0000256" key="15">
    <source>
        <dbReference type="SAM" id="MobiDB-lite"/>
    </source>
</evidence>
<dbReference type="PANTHER" id="PTHR43289:SF34">
    <property type="entry name" value="SERINE_THREONINE-PROTEIN KINASE YBDM-RELATED"/>
    <property type="match status" value="1"/>
</dbReference>
<gene>
    <name evidence="18" type="primary">pknL</name>
    <name evidence="19" type="ORF">CCUG60883_00183</name>
    <name evidence="18" type="ORF">CCUG60885_03242</name>
</gene>
<feature type="domain" description="Protein kinase" evidence="17">
    <location>
        <begin position="23"/>
        <end position="291"/>
    </location>
</feature>
<evidence type="ECO:0000256" key="11">
    <source>
        <dbReference type="ARBA" id="ARBA00022989"/>
    </source>
</evidence>
<dbReference type="FunFam" id="3.30.200.20:FF:000035">
    <property type="entry name" value="Serine/threonine protein kinase Stk1"/>
    <property type="match status" value="1"/>
</dbReference>
<evidence type="ECO:0000256" key="13">
    <source>
        <dbReference type="ARBA" id="ARBA00047899"/>
    </source>
</evidence>
<accession>A0A4R8SDZ0</accession>
<evidence type="ECO:0000256" key="1">
    <source>
        <dbReference type="ARBA" id="ARBA00004162"/>
    </source>
</evidence>
<evidence type="ECO:0000313" key="18">
    <source>
        <dbReference type="EMBL" id="TDZ93639.1"/>
    </source>
</evidence>
<dbReference type="AlphaFoldDB" id="A0A4R8SDZ0"/>
<keyword evidence="20" id="KW-1185">Reference proteome</keyword>
<dbReference type="RefSeq" id="WP_134147562.1">
    <property type="nucleotide sequence ID" value="NZ_PECK01000006.1"/>
</dbReference>
<organism evidence="18 21">
    <name type="scientific">Mycobacteroides salmoniphilum</name>
    <dbReference type="NCBI Taxonomy" id="404941"/>
    <lineage>
        <taxon>Bacteria</taxon>
        <taxon>Bacillati</taxon>
        <taxon>Actinomycetota</taxon>
        <taxon>Actinomycetes</taxon>
        <taxon>Mycobacteriales</taxon>
        <taxon>Mycobacteriaceae</taxon>
        <taxon>Mycobacteroides</taxon>
    </lineage>
</organism>
<evidence type="ECO:0000256" key="4">
    <source>
        <dbReference type="ARBA" id="ARBA00022527"/>
    </source>
</evidence>
<dbReference type="Proteomes" id="UP000294844">
    <property type="component" value="Unassembled WGS sequence"/>
</dbReference>
<evidence type="ECO:0000256" key="9">
    <source>
        <dbReference type="ARBA" id="ARBA00022777"/>
    </source>
</evidence>
<dbReference type="PROSITE" id="PS50011">
    <property type="entry name" value="PROTEIN_KINASE_DOM"/>
    <property type="match status" value="1"/>
</dbReference>
<dbReference type="Gene3D" id="1.10.510.10">
    <property type="entry name" value="Transferase(Phosphotransferase) domain 1"/>
    <property type="match status" value="1"/>
</dbReference>
<dbReference type="EC" id="2.7.11.1" evidence="2"/>
<dbReference type="Pfam" id="PF00069">
    <property type="entry name" value="Pkinase"/>
    <property type="match status" value="1"/>
</dbReference>
<comment type="caution">
    <text evidence="18">The sequence shown here is derived from an EMBL/GenBank/DDBJ whole genome shotgun (WGS) entry which is preliminary data.</text>
</comment>
<dbReference type="PROSITE" id="PS00108">
    <property type="entry name" value="PROTEIN_KINASE_ST"/>
    <property type="match status" value="1"/>
</dbReference>
<name>A0A4R8SDZ0_9MYCO</name>
<dbReference type="EMBL" id="PECK01000006">
    <property type="protein sequence ID" value="TDZ93639.1"/>
    <property type="molecule type" value="Genomic_DNA"/>
</dbReference>
<dbReference type="PANTHER" id="PTHR43289">
    <property type="entry name" value="MITOGEN-ACTIVATED PROTEIN KINASE KINASE KINASE 20-RELATED"/>
    <property type="match status" value="1"/>
</dbReference>
<dbReference type="Gene3D" id="3.30.200.20">
    <property type="entry name" value="Phosphorylase Kinase, domain 1"/>
    <property type="match status" value="1"/>
</dbReference>
<dbReference type="CDD" id="cd14014">
    <property type="entry name" value="STKc_PknB_like"/>
    <property type="match status" value="1"/>
</dbReference>
<evidence type="ECO:0000313" key="21">
    <source>
        <dbReference type="Proteomes" id="UP000295685"/>
    </source>
</evidence>
<keyword evidence="10" id="KW-0067">ATP-binding</keyword>
<feature type="region of interest" description="Disordered" evidence="15">
    <location>
        <begin position="338"/>
        <end position="360"/>
    </location>
</feature>
<evidence type="ECO:0000256" key="5">
    <source>
        <dbReference type="ARBA" id="ARBA00022553"/>
    </source>
</evidence>
<evidence type="ECO:0000256" key="7">
    <source>
        <dbReference type="ARBA" id="ARBA00022692"/>
    </source>
</evidence>
<evidence type="ECO:0000313" key="20">
    <source>
        <dbReference type="Proteomes" id="UP000294844"/>
    </source>
</evidence>
<keyword evidence="9 18" id="KW-0418">Kinase</keyword>
<evidence type="ECO:0000256" key="10">
    <source>
        <dbReference type="ARBA" id="ARBA00022840"/>
    </source>
</evidence>
<evidence type="ECO:0000313" key="19">
    <source>
        <dbReference type="EMBL" id="TEA09422.1"/>
    </source>
</evidence>